<keyword evidence="2" id="KW-0808">Transferase</keyword>
<evidence type="ECO:0000313" key="2">
    <source>
        <dbReference type="EMBL" id="CAB4031931.1"/>
    </source>
</evidence>
<keyword evidence="2" id="KW-0695">RNA-directed DNA polymerase</keyword>
<sequence length="168" mass="18996">MSEERRADLLADKESLQERSKNIQEDMLQVDGKSKQRHQQRKRQIALATVKERRVKRRKLGAGANCTLKSDVLCMSNEPDCPFRLSCTEDISKGTQLLVQVQSIKEASEKLSATPTEPFEFWSQVESLLELSHKTLQFINQLHLPPLYNYILEATDAGPGVGVSNVEV</sequence>
<evidence type="ECO:0000313" key="3">
    <source>
        <dbReference type="Proteomes" id="UP001152795"/>
    </source>
</evidence>
<feature type="compositionally biased region" description="Basic and acidic residues" evidence="1">
    <location>
        <begin position="1"/>
        <end position="24"/>
    </location>
</feature>
<gene>
    <name evidence="2" type="ORF">PACLA_8A008456</name>
</gene>
<dbReference type="EMBL" id="CACRXK020017994">
    <property type="protein sequence ID" value="CAB4031931.1"/>
    <property type="molecule type" value="Genomic_DNA"/>
</dbReference>
<keyword evidence="2" id="KW-0548">Nucleotidyltransferase</keyword>
<proteinExistence type="predicted"/>
<keyword evidence="3" id="KW-1185">Reference proteome</keyword>
<name>A0A7D9LDM3_PARCT</name>
<dbReference type="Proteomes" id="UP001152795">
    <property type="component" value="Unassembled WGS sequence"/>
</dbReference>
<comment type="caution">
    <text evidence="2">The sequence shown here is derived from an EMBL/GenBank/DDBJ whole genome shotgun (WGS) entry which is preliminary data.</text>
</comment>
<reference evidence="2" key="1">
    <citation type="submission" date="2020-04" db="EMBL/GenBank/DDBJ databases">
        <authorList>
            <person name="Alioto T."/>
            <person name="Alioto T."/>
            <person name="Gomez Garrido J."/>
        </authorList>
    </citation>
    <scope>NUCLEOTIDE SEQUENCE</scope>
    <source>
        <strain evidence="2">A484AB</strain>
    </source>
</reference>
<dbReference type="GO" id="GO:0003964">
    <property type="term" value="F:RNA-directed DNA polymerase activity"/>
    <property type="evidence" value="ECO:0007669"/>
    <property type="project" value="UniProtKB-KW"/>
</dbReference>
<organism evidence="2 3">
    <name type="scientific">Paramuricea clavata</name>
    <name type="common">Red gorgonian</name>
    <name type="synonym">Violescent sea-whip</name>
    <dbReference type="NCBI Taxonomy" id="317549"/>
    <lineage>
        <taxon>Eukaryota</taxon>
        <taxon>Metazoa</taxon>
        <taxon>Cnidaria</taxon>
        <taxon>Anthozoa</taxon>
        <taxon>Octocorallia</taxon>
        <taxon>Malacalcyonacea</taxon>
        <taxon>Plexauridae</taxon>
        <taxon>Paramuricea</taxon>
    </lineage>
</organism>
<accession>A0A7D9LDM3</accession>
<evidence type="ECO:0000256" key="1">
    <source>
        <dbReference type="SAM" id="MobiDB-lite"/>
    </source>
</evidence>
<feature type="region of interest" description="Disordered" evidence="1">
    <location>
        <begin position="1"/>
        <end position="40"/>
    </location>
</feature>
<dbReference type="AlphaFoldDB" id="A0A7D9LDM3"/>
<protein>
    <submittedName>
        <fullName evidence="2">RNA-directed DNA polymerase from transposon X-element</fullName>
    </submittedName>
</protein>